<keyword evidence="3 5" id="KW-0378">Hydrolase</keyword>
<evidence type="ECO:0000256" key="3">
    <source>
        <dbReference type="ARBA" id="ARBA00022801"/>
    </source>
</evidence>
<protein>
    <submittedName>
        <fullName evidence="5">Alpha/beta hydrolase</fullName>
    </submittedName>
</protein>
<sequence length="538" mass="56581">MTNPAMSADLPRQEHDMTTATARRRFPRLAAAAASVVLLAAATACTAGTEPNGEETGSSDTATTAAADVIGTVPEDLMEFYSQEVTWTDCEGSLRCATVDAPLDYADPGAGTVELAVVMAEADKEAQGTVLLNPGGPGGSGYSVVSEYVENVTSDRLRENFNILGFDPRGVGRSTPVECLSDEELDEARAEYVDPSTPEGLAEARLSAKEFADACAAESGELLGFVDTTSAARDMDILRAVVGDRKLNYLGFSYGTFLGATYAELFPNNVGRLVLDGALDPAASNEDVTLGQAAAFEKAIRAYVEDCLSGSNCPLEGSVDEAVETIQALFASVEESPLTAADGRTVTVSTFVSGFITPLYDDANWPALSQALEQVLTEGDPTYMLRLADISADRTDDGTYASNSFVVFNAINCLDYPMVADDAQMAADAKELEAASPTLGKYLAYGGITCEAWPYAPVNEPHPIKASGADEVLVIGTTGDPATPYEWAEALAAQMESAVLVTLEGEGHTAYGRGSDCIDNIVDDYFVDGTLPAENTVC</sequence>
<keyword evidence="2" id="KW-0732">Signal</keyword>
<keyword evidence="7" id="KW-1185">Reference proteome</keyword>
<dbReference type="RefSeq" id="WP_227929419.1">
    <property type="nucleotide sequence ID" value="NZ_CP094984.1"/>
</dbReference>
<dbReference type="InterPro" id="IPR051601">
    <property type="entry name" value="Serine_prot/Carboxylest_S33"/>
</dbReference>
<dbReference type="Proteomes" id="UP001155145">
    <property type="component" value="Unassembled WGS sequence"/>
</dbReference>
<dbReference type="InterPro" id="IPR029058">
    <property type="entry name" value="AB_hydrolase_fold"/>
</dbReference>
<evidence type="ECO:0000313" key="7">
    <source>
        <dbReference type="Proteomes" id="UP000829758"/>
    </source>
</evidence>
<evidence type="ECO:0000259" key="4">
    <source>
        <dbReference type="Pfam" id="PF08386"/>
    </source>
</evidence>
<gene>
    <name evidence="5" type="ORF">LJ755_13455</name>
    <name evidence="6" type="ORF">MUK71_02440</name>
</gene>
<evidence type="ECO:0000256" key="2">
    <source>
        <dbReference type="ARBA" id="ARBA00022729"/>
    </source>
</evidence>
<dbReference type="AlphaFoldDB" id="A0A9X1S9J7"/>
<dbReference type="Gene3D" id="3.40.50.1820">
    <property type="entry name" value="alpha/beta hydrolase"/>
    <property type="match status" value="1"/>
</dbReference>
<dbReference type="EMBL" id="CP094984">
    <property type="protein sequence ID" value="UON92532.1"/>
    <property type="molecule type" value="Genomic_DNA"/>
</dbReference>
<dbReference type="PANTHER" id="PTHR43248">
    <property type="entry name" value="2-SUCCINYL-6-HYDROXY-2,4-CYCLOHEXADIENE-1-CARBOXYLATE SYNTHASE"/>
    <property type="match status" value="1"/>
</dbReference>
<evidence type="ECO:0000313" key="6">
    <source>
        <dbReference type="EMBL" id="UON92532.1"/>
    </source>
</evidence>
<feature type="domain" description="Peptidase S33 tripeptidyl aminopeptidase-like C-terminal" evidence="4">
    <location>
        <begin position="437"/>
        <end position="538"/>
    </location>
</feature>
<comment type="similarity">
    <text evidence="1">Belongs to the peptidase S33 family.</text>
</comment>
<dbReference type="SUPFAM" id="SSF53474">
    <property type="entry name" value="alpha/beta-Hydrolases"/>
    <property type="match status" value="1"/>
</dbReference>
<evidence type="ECO:0000313" key="8">
    <source>
        <dbReference type="Proteomes" id="UP001155145"/>
    </source>
</evidence>
<dbReference type="GO" id="GO:0016787">
    <property type="term" value="F:hydrolase activity"/>
    <property type="evidence" value="ECO:0007669"/>
    <property type="project" value="UniProtKB-KW"/>
</dbReference>
<reference evidence="5" key="1">
    <citation type="submission" date="2021-10" db="EMBL/GenBank/DDBJ databases">
        <title>Novel species in genus Arthrobacter.</title>
        <authorList>
            <person name="Liu Y."/>
        </authorList>
    </citation>
    <scope>NUCLEOTIDE SEQUENCE</scope>
    <source>
        <strain evidence="7">zg-Y462</strain>
        <strain evidence="5">Zg-Y462</strain>
    </source>
</reference>
<accession>A0A9X1S9J7</accession>
<proteinExistence type="inferred from homology"/>
<dbReference type="InterPro" id="IPR013595">
    <property type="entry name" value="Pept_S33_TAP-like_C"/>
</dbReference>
<dbReference type="EMBL" id="JAJFZT010000008">
    <property type="protein sequence ID" value="MCC3273730.1"/>
    <property type="molecule type" value="Genomic_DNA"/>
</dbReference>
<evidence type="ECO:0000313" key="5">
    <source>
        <dbReference type="EMBL" id="MCC3273730.1"/>
    </source>
</evidence>
<dbReference type="Proteomes" id="UP000829758">
    <property type="component" value="Chromosome"/>
</dbReference>
<dbReference type="Pfam" id="PF08386">
    <property type="entry name" value="Abhydrolase_4"/>
    <property type="match status" value="1"/>
</dbReference>
<name>A0A9X1S9J7_9MICC</name>
<evidence type="ECO:0000256" key="1">
    <source>
        <dbReference type="ARBA" id="ARBA00010088"/>
    </source>
</evidence>
<organism evidence="5 8">
    <name type="scientific">Arthrobacter zhangbolii</name>
    <dbReference type="NCBI Taxonomy" id="2886936"/>
    <lineage>
        <taxon>Bacteria</taxon>
        <taxon>Bacillati</taxon>
        <taxon>Actinomycetota</taxon>
        <taxon>Actinomycetes</taxon>
        <taxon>Micrococcales</taxon>
        <taxon>Micrococcaceae</taxon>
        <taxon>Arthrobacter</taxon>
    </lineage>
</organism>
<dbReference type="PANTHER" id="PTHR43248:SF29">
    <property type="entry name" value="TRIPEPTIDYL AMINOPEPTIDASE"/>
    <property type="match status" value="1"/>
</dbReference>